<name>A0A974WN48_9BACT</name>
<dbReference type="Proteomes" id="UP000662783">
    <property type="component" value="Chromosome"/>
</dbReference>
<organism evidence="2 3">
    <name type="scientific">Fulvivirga lutea</name>
    <dbReference type="NCBI Taxonomy" id="2810512"/>
    <lineage>
        <taxon>Bacteria</taxon>
        <taxon>Pseudomonadati</taxon>
        <taxon>Bacteroidota</taxon>
        <taxon>Cytophagia</taxon>
        <taxon>Cytophagales</taxon>
        <taxon>Fulvivirgaceae</taxon>
        <taxon>Fulvivirga</taxon>
    </lineage>
</organism>
<evidence type="ECO:0000313" key="2">
    <source>
        <dbReference type="EMBL" id="QSE99350.1"/>
    </source>
</evidence>
<dbReference type="Pfam" id="PF11138">
    <property type="entry name" value="DUF2911"/>
    <property type="match status" value="1"/>
</dbReference>
<evidence type="ECO:0000256" key="1">
    <source>
        <dbReference type="SAM" id="MobiDB-lite"/>
    </source>
</evidence>
<dbReference type="AlphaFoldDB" id="A0A974WN48"/>
<gene>
    <name evidence="2" type="ORF">JR347_06755</name>
</gene>
<reference evidence="2" key="1">
    <citation type="submission" date="2021-02" db="EMBL/GenBank/DDBJ databases">
        <title>Fulvivirga sp. S481 isolated from sea water.</title>
        <authorList>
            <person name="Bae S.S."/>
            <person name="Baek K."/>
        </authorList>
    </citation>
    <scope>NUCLEOTIDE SEQUENCE</scope>
    <source>
        <strain evidence="2">S481</strain>
    </source>
</reference>
<dbReference type="InterPro" id="IPR021314">
    <property type="entry name" value="DUF2911"/>
</dbReference>
<proteinExistence type="predicted"/>
<feature type="region of interest" description="Disordered" evidence="1">
    <location>
        <begin position="1"/>
        <end position="37"/>
    </location>
</feature>
<keyword evidence="3" id="KW-1185">Reference proteome</keyword>
<dbReference type="EMBL" id="CP070608">
    <property type="protein sequence ID" value="QSE99350.1"/>
    <property type="molecule type" value="Genomic_DNA"/>
</dbReference>
<protein>
    <submittedName>
        <fullName evidence="2">DUF2911 domain-containing protein</fullName>
    </submittedName>
</protein>
<dbReference type="KEGG" id="fuv:JR347_06755"/>
<accession>A0A974WN48</accession>
<sequence length="176" mass="19343">MLTCGNVEEELAGSAKATPAESDKPKPKSPKTSAMGNIGNTHIHIDYSSPSVRGRVIWGGLVAYDKVWSSGAHKATTIDFSNDVTINNTKVPAGKYGFFTIPGKDQWTIILSKDWDMHLADDYTQANDLLRFKVKPTKLNEPVESLKYEVIPSNDKSGVIKLSWSDLSVSFKVINN</sequence>
<evidence type="ECO:0000313" key="3">
    <source>
        <dbReference type="Proteomes" id="UP000662783"/>
    </source>
</evidence>